<protein>
    <submittedName>
        <fullName evidence="1">Uncharacterized protein</fullName>
    </submittedName>
</protein>
<sequence>MYYGRTVKIPGDIVFGDLTTTIYQTEDGTERFNLESWMDQINGHVSNKSSLETSTANFMGKYSATGTLKQYPKSGVTTAAGTLSTVEFVDLWPQSVTEIALSYDTASDLEQFDVTWSYNHYEVKIGTTSYT</sequence>
<name>A0A7K4MRR9_9ARCH</name>
<evidence type="ECO:0000313" key="1">
    <source>
        <dbReference type="EMBL" id="NWJ43977.1"/>
    </source>
</evidence>
<organism evidence="1 2">
    <name type="scientific">Marine Group I thaumarchaeote</name>
    <dbReference type="NCBI Taxonomy" id="2511932"/>
    <lineage>
        <taxon>Archaea</taxon>
        <taxon>Nitrososphaerota</taxon>
        <taxon>Marine Group I</taxon>
    </lineage>
</organism>
<evidence type="ECO:0000313" key="2">
    <source>
        <dbReference type="Proteomes" id="UP000523105"/>
    </source>
</evidence>
<dbReference type="EMBL" id="JACASV010000083">
    <property type="protein sequence ID" value="NWJ43977.1"/>
    <property type="molecule type" value="Genomic_DNA"/>
</dbReference>
<dbReference type="Proteomes" id="UP000523105">
    <property type="component" value="Unassembled WGS sequence"/>
</dbReference>
<proteinExistence type="predicted"/>
<comment type="caution">
    <text evidence="1">The sequence shown here is derived from an EMBL/GenBank/DDBJ whole genome shotgun (WGS) entry which is preliminary data.</text>
</comment>
<dbReference type="AlphaFoldDB" id="A0A7K4MRR9"/>
<accession>A0A7K4MRR9</accession>
<reference evidence="1 2" key="1">
    <citation type="journal article" date="2019" name="Environ. Microbiol.">
        <title>Genomics insights into ecotype formation of ammonia-oxidizing archaea in the deep ocean.</title>
        <authorList>
            <person name="Wang Y."/>
            <person name="Huang J.M."/>
            <person name="Cui G.J."/>
            <person name="Nunoura T."/>
            <person name="Takaki Y."/>
            <person name="Li W.L."/>
            <person name="Li J."/>
            <person name="Gao Z.M."/>
            <person name="Takai K."/>
            <person name="Zhang A.Q."/>
            <person name="Stepanauskas R."/>
        </authorList>
    </citation>
    <scope>NUCLEOTIDE SEQUENCE [LARGE SCALE GENOMIC DNA]</scope>
    <source>
        <strain evidence="1 2">L15b</strain>
    </source>
</reference>
<gene>
    <name evidence="1" type="ORF">HX837_07255</name>
</gene>